<reference evidence="3 4" key="1">
    <citation type="journal article" date="2020" name="ISME J.">
        <title>Comparative genomics reveals insights into cyanobacterial evolution and habitat adaptation.</title>
        <authorList>
            <person name="Chen M.Y."/>
            <person name="Teng W.K."/>
            <person name="Zhao L."/>
            <person name="Hu C.X."/>
            <person name="Zhou Y.K."/>
            <person name="Han B.P."/>
            <person name="Song L.R."/>
            <person name="Shu W.S."/>
        </authorList>
    </citation>
    <scope>NUCLEOTIDE SEQUENCE [LARGE SCALE GENOMIC DNA]</scope>
    <source>
        <strain evidence="3 4">FACHB-119</strain>
    </source>
</reference>
<keyword evidence="3" id="KW-0482">Metalloprotease</keyword>
<feature type="transmembrane region" description="Helical" evidence="1">
    <location>
        <begin position="98"/>
        <end position="122"/>
    </location>
</feature>
<feature type="transmembrane region" description="Helical" evidence="1">
    <location>
        <begin position="170"/>
        <end position="190"/>
    </location>
</feature>
<comment type="caution">
    <text evidence="3">The sequence shown here is derived from an EMBL/GenBank/DDBJ whole genome shotgun (WGS) entry which is preliminary data.</text>
</comment>
<gene>
    <name evidence="3" type="ORF">H6G83_13400</name>
</gene>
<name>A0ABR8D3T0_9NOST</name>
<keyword evidence="3" id="KW-0378">Hydrolase</keyword>
<dbReference type="Proteomes" id="UP000661112">
    <property type="component" value="Unassembled WGS sequence"/>
</dbReference>
<keyword evidence="1" id="KW-0812">Transmembrane</keyword>
<keyword evidence="1" id="KW-0472">Membrane</keyword>
<feature type="transmembrane region" description="Helical" evidence="1">
    <location>
        <begin position="202"/>
        <end position="223"/>
    </location>
</feature>
<feature type="transmembrane region" description="Helical" evidence="1">
    <location>
        <begin position="229"/>
        <end position="251"/>
    </location>
</feature>
<accession>A0ABR8D3T0</accession>
<proteinExistence type="predicted"/>
<keyword evidence="1" id="KW-1133">Transmembrane helix</keyword>
<evidence type="ECO:0000259" key="2">
    <source>
        <dbReference type="Pfam" id="PF02517"/>
    </source>
</evidence>
<sequence>MSAEIQQQWRFLKSVISYQLSVINPVGVWWGIKKCQNTPSTNWCGVSPKDLSTGGFSGHICFPHEFLNQPARTYCLLFTVKSRLIYRLRLAFSTLPNIQAWLTTVVILLLFTAIALPLGFYTHFLKFEFLLTSPVKIILIIAGCLIIPAILEELVFRVLLLPHLTENTAIIQQLFWGFTSLISFIIYHPLEGLTVYPPGKETSLNPVFLLLVALLGIVCNFAYYQSGSIWTPVFIHWVIVVAWLLFFGGYAQITP</sequence>
<keyword evidence="3" id="KW-0645">Protease</keyword>
<evidence type="ECO:0000313" key="4">
    <source>
        <dbReference type="Proteomes" id="UP000661112"/>
    </source>
</evidence>
<dbReference type="EMBL" id="JACJSG010000016">
    <property type="protein sequence ID" value="MBD2501586.1"/>
    <property type="molecule type" value="Genomic_DNA"/>
</dbReference>
<keyword evidence="4" id="KW-1185">Reference proteome</keyword>
<feature type="transmembrane region" description="Helical" evidence="1">
    <location>
        <begin position="129"/>
        <end position="150"/>
    </location>
</feature>
<dbReference type="Pfam" id="PF02517">
    <property type="entry name" value="Rce1-like"/>
    <property type="match status" value="1"/>
</dbReference>
<feature type="domain" description="CAAX prenyl protease 2/Lysostaphin resistance protein A-like" evidence="2">
    <location>
        <begin position="136"/>
        <end position="239"/>
    </location>
</feature>
<protein>
    <submittedName>
        <fullName evidence="3">CPBP family intramembrane metalloprotease</fullName>
    </submittedName>
</protein>
<organism evidence="3 4">
    <name type="scientific">Anabaena azotica FACHB-119</name>
    <dbReference type="NCBI Taxonomy" id="947527"/>
    <lineage>
        <taxon>Bacteria</taxon>
        <taxon>Bacillati</taxon>
        <taxon>Cyanobacteriota</taxon>
        <taxon>Cyanophyceae</taxon>
        <taxon>Nostocales</taxon>
        <taxon>Nostocaceae</taxon>
        <taxon>Anabaena</taxon>
        <taxon>Anabaena azotica</taxon>
    </lineage>
</organism>
<dbReference type="InterPro" id="IPR003675">
    <property type="entry name" value="Rce1/LyrA-like_dom"/>
</dbReference>
<dbReference type="GO" id="GO:0008237">
    <property type="term" value="F:metallopeptidase activity"/>
    <property type="evidence" value="ECO:0007669"/>
    <property type="project" value="UniProtKB-KW"/>
</dbReference>
<evidence type="ECO:0000256" key="1">
    <source>
        <dbReference type="SAM" id="Phobius"/>
    </source>
</evidence>
<evidence type="ECO:0000313" key="3">
    <source>
        <dbReference type="EMBL" id="MBD2501586.1"/>
    </source>
</evidence>